<feature type="domain" description="Choloylglycine hydrolase/NAAA C-terminal" evidence="3">
    <location>
        <begin position="2"/>
        <end position="302"/>
    </location>
</feature>
<dbReference type="Gene3D" id="3.60.60.10">
    <property type="entry name" value="Penicillin V Acylase, Chain A"/>
    <property type="match status" value="1"/>
</dbReference>
<reference evidence="4 5" key="1">
    <citation type="journal article" date="2015" name="Genome Announc.">
        <title>Expanding the biotechnology potential of lactobacilli through comparative genomics of 213 strains and associated genera.</title>
        <authorList>
            <person name="Sun Z."/>
            <person name="Harris H.M."/>
            <person name="McCann A."/>
            <person name="Guo C."/>
            <person name="Argimon S."/>
            <person name="Zhang W."/>
            <person name="Yang X."/>
            <person name="Jeffery I.B."/>
            <person name="Cooney J.C."/>
            <person name="Kagawa T.F."/>
            <person name="Liu W."/>
            <person name="Song Y."/>
            <person name="Salvetti E."/>
            <person name="Wrobel A."/>
            <person name="Rasinkangas P."/>
            <person name="Parkhill J."/>
            <person name="Rea M.C."/>
            <person name="O'Sullivan O."/>
            <person name="Ritari J."/>
            <person name="Douillard F.P."/>
            <person name="Paul Ross R."/>
            <person name="Yang R."/>
            <person name="Briner A.E."/>
            <person name="Felis G.E."/>
            <person name="de Vos W.M."/>
            <person name="Barrangou R."/>
            <person name="Klaenhammer T.R."/>
            <person name="Caufield P.W."/>
            <person name="Cui Y."/>
            <person name="Zhang H."/>
            <person name="O'Toole P.W."/>
        </authorList>
    </citation>
    <scope>NUCLEOTIDE SEQUENCE [LARGE SCALE GENOMIC DNA]</scope>
    <source>
        <strain evidence="4 5">DSM 16381</strain>
    </source>
</reference>
<sequence>MCTSLTYTSAAEHHFFARTMDFPTTTPWRPVFLPRHYHWQTALKESRITRYAFLGGGRPAADFSTYLMADGINESGITCAELYLPGATDYAADPQPGRINLTPQDFINWVLGEHASLDAVIADLPHVTLVARRWGTDAYVYPFHWILSDRSGQTLVIEPTGGPLKAQRNPVGVLTNTPVIATHLQNLNDFLKVPSGDFTGQTVTAARDYLTSGAPLPTGTVPTTRFIHMALRRWGTLPMTTTAASLHQIFHWLAEVSLPYNPARRDQPNHNYTHYRAIIDISTATYNFISRKSGRLQQMTLTPEMAAHRHYPHAYPAE</sequence>
<accession>A0A0R1UTM3</accession>
<dbReference type="AlphaFoldDB" id="A0A0R1UTM3"/>
<dbReference type="PATRIC" id="fig|1423753.3.peg.523"/>
<proteinExistence type="inferred from homology"/>
<dbReference type="PANTHER" id="PTHR35527">
    <property type="entry name" value="CHOLOYLGLYCINE HYDROLASE"/>
    <property type="match status" value="1"/>
</dbReference>
<gene>
    <name evidence="4" type="ORF">FD28_GL000502</name>
</gene>
<evidence type="ECO:0000256" key="2">
    <source>
        <dbReference type="ARBA" id="ARBA00022801"/>
    </source>
</evidence>
<name>A0A0R1UTM3_9LACO</name>
<dbReference type="GO" id="GO:0016787">
    <property type="term" value="F:hydrolase activity"/>
    <property type="evidence" value="ECO:0007669"/>
    <property type="project" value="UniProtKB-KW"/>
</dbReference>
<protein>
    <submittedName>
        <fullName evidence="4">Choloylglycine hydrolase</fullName>
    </submittedName>
</protein>
<evidence type="ECO:0000313" key="4">
    <source>
        <dbReference type="EMBL" id="KRL94354.1"/>
    </source>
</evidence>
<dbReference type="PANTHER" id="PTHR35527:SF2">
    <property type="entry name" value="HYDROLASE"/>
    <property type="match status" value="1"/>
</dbReference>
<dbReference type="Pfam" id="PF02275">
    <property type="entry name" value="CBAH"/>
    <property type="match status" value="1"/>
</dbReference>
<comment type="caution">
    <text evidence="4">The sequence shown here is derived from an EMBL/GenBank/DDBJ whole genome shotgun (WGS) entry which is preliminary data.</text>
</comment>
<dbReference type="InterPro" id="IPR052193">
    <property type="entry name" value="Peptidase_C59"/>
</dbReference>
<keyword evidence="5" id="KW-1185">Reference proteome</keyword>
<evidence type="ECO:0000256" key="1">
    <source>
        <dbReference type="ARBA" id="ARBA00006625"/>
    </source>
</evidence>
<dbReference type="STRING" id="1423753.FD28_GL000502"/>
<evidence type="ECO:0000313" key="5">
    <source>
        <dbReference type="Proteomes" id="UP000051580"/>
    </source>
</evidence>
<dbReference type="InterPro" id="IPR029132">
    <property type="entry name" value="CBAH/NAAA_C"/>
</dbReference>
<evidence type="ECO:0000259" key="3">
    <source>
        <dbReference type="Pfam" id="PF02275"/>
    </source>
</evidence>
<keyword evidence="2 4" id="KW-0378">Hydrolase</keyword>
<dbReference type="Proteomes" id="UP000051580">
    <property type="component" value="Unassembled WGS sequence"/>
</dbReference>
<dbReference type="OrthoDB" id="9794717at2"/>
<dbReference type="SUPFAM" id="SSF56235">
    <property type="entry name" value="N-terminal nucleophile aminohydrolases (Ntn hydrolases)"/>
    <property type="match status" value="1"/>
</dbReference>
<dbReference type="RefSeq" id="WP_057734099.1">
    <property type="nucleotide sequence ID" value="NZ_AZFS01000059.1"/>
</dbReference>
<dbReference type="InterPro" id="IPR029055">
    <property type="entry name" value="Ntn_hydrolases_N"/>
</dbReference>
<organism evidence="4 5">
    <name type="scientific">Levilactobacillus hammesii DSM 16381</name>
    <dbReference type="NCBI Taxonomy" id="1423753"/>
    <lineage>
        <taxon>Bacteria</taxon>
        <taxon>Bacillati</taxon>
        <taxon>Bacillota</taxon>
        <taxon>Bacilli</taxon>
        <taxon>Lactobacillales</taxon>
        <taxon>Lactobacillaceae</taxon>
        <taxon>Levilactobacillus</taxon>
    </lineage>
</organism>
<dbReference type="EMBL" id="AZFS01000059">
    <property type="protein sequence ID" value="KRL94354.1"/>
    <property type="molecule type" value="Genomic_DNA"/>
</dbReference>
<comment type="similarity">
    <text evidence="1">Belongs to the peptidase C59 family.</text>
</comment>